<dbReference type="EC" id="2.7.7.7" evidence="1"/>
<sequence length="340" mass="36787">MKLSGAQASAFIAKPEGARAGILLYGMDAMRVSLKRQQLIKALVGPSAEEEMRLERINGADLRKEPARVLDGLKAQGFFPGPRVVFIEGVTDGLTDVMATALKEWTKDDATLVATAGSLNARSKLRKAFESDPRSVAIGIYDDPPGRADIERMAKEANLAQLSQSSMDDLLTLARTLDPGEMAQTIEKLGLYKFRDDTPITGDDIDACMPATADANLDDAVHAAAEGRSGDVVPTLKRLAGQGVNPTALCIAATRHFRTLHAAATHPQGPDTALSRARPPVFGPRKDRLVRQAQRLGAARLERALDDLMNTDLTLRSAKKPPEMALVERAFIRISMLRRS</sequence>
<evidence type="ECO:0000256" key="2">
    <source>
        <dbReference type="ARBA" id="ARBA00022679"/>
    </source>
</evidence>
<dbReference type="Gene3D" id="3.40.50.300">
    <property type="entry name" value="P-loop containing nucleotide triphosphate hydrolases"/>
    <property type="match status" value="1"/>
</dbReference>
<accession>A0A916VQ33</accession>
<evidence type="ECO:0000256" key="1">
    <source>
        <dbReference type="ARBA" id="ARBA00012417"/>
    </source>
</evidence>
<dbReference type="GO" id="GO:0003887">
    <property type="term" value="F:DNA-directed DNA polymerase activity"/>
    <property type="evidence" value="ECO:0007669"/>
    <property type="project" value="UniProtKB-KW"/>
</dbReference>
<organism evidence="9 10">
    <name type="scientific">Neptunicoccus cionae</name>
    <dbReference type="NCBI Taxonomy" id="2035344"/>
    <lineage>
        <taxon>Bacteria</taxon>
        <taxon>Pseudomonadati</taxon>
        <taxon>Pseudomonadota</taxon>
        <taxon>Alphaproteobacteria</taxon>
        <taxon>Rhodobacterales</taxon>
        <taxon>Paracoccaceae</taxon>
        <taxon>Neptunicoccus</taxon>
    </lineage>
</organism>
<comment type="caution">
    <text evidence="9">The sequence shown here is derived from an EMBL/GenBank/DDBJ whole genome shotgun (WGS) entry which is preliminary data.</text>
</comment>
<comment type="similarity">
    <text evidence="6">Belongs to the DNA polymerase HolA subunit family.</text>
</comment>
<keyword evidence="4" id="KW-0235">DNA replication</keyword>
<dbReference type="RefSeq" id="WP_188674321.1">
    <property type="nucleotide sequence ID" value="NZ_BMKA01000002.1"/>
</dbReference>
<keyword evidence="5" id="KW-0239">DNA-directed DNA polymerase</keyword>
<evidence type="ECO:0000256" key="6">
    <source>
        <dbReference type="ARBA" id="ARBA00034754"/>
    </source>
</evidence>
<dbReference type="GO" id="GO:0006261">
    <property type="term" value="P:DNA-templated DNA replication"/>
    <property type="evidence" value="ECO:0007669"/>
    <property type="project" value="TreeGrafter"/>
</dbReference>
<evidence type="ECO:0000313" key="9">
    <source>
        <dbReference type="EMBL" id="GGA19694.1"/>
    </source>
</evidence>
<feature type="region of interest" description="Disordered" evidence="8">
    <location>
        <begin position="264"/>
        <end position="283"/>
    </location>
</feature>
<keyword evidence="10" id="KW-1185">Reference proteome</keyword>
<dbReference type="PANTHER" id="PTHR34388:SF1">
    <property type="entry name" value="DNA POLYMERASE III SUBUNIT DELTA"/>
    <property type="match status" value="1"/>
</dbReference>
<dbReference type="Proteomes" id="UP000628017">
    <property type="component" value="Unassembled WGS sequence"/>
</dbReference>
<evidence type="ECO:0000256" key="4">
    <source>
        <dbReference type="ARBA" id="ARBA00022705"/>
    </source>
</evidence>
<protein>
    <recommendedName>
        <fullName evidence="1">DNA-directed DNA polymerase</fullName>
        <ecNumber evidence="1">2.7.7.7</ecNumber>
    </recommendedName>
</protein>
<dbReference type="SUPFAM" id="SSF52540">
    <property type="entry name" value="P-loop containing nucleoside triphosphate hydrolases"/>
    <property type="match status" value="1"/>
</dbReference>
<keyword evidence="2" id="KW-0808">Transferase</keyword>
<dbReference type="AlphaFoldDB" id="A0A916VQ33"/>
<evidence type="ECO:0000256" key="8">
    <source>
        <dbReference type="SAM" id="MobiDB-lite"/>
    </source>
</evidence>
<evidence type="ECO:0000313" key="10">
    <source>
        <dbReference type="Proteomes" id="UP000628017"/>
    </source>
</evidence>
<dbReference type="EMBL" id="BMKA01000002">
    <property type="protein sequence ID" value="GGA19694.1"/>
    <property type="molecule type" value="Genomic_DNA"/>
</dbReference>
<dbReference type="GO" id="GO:0003677">
    <property type="term" value="F:DNA binding"/>
    <property type="evidence" value="ECO:0007669"/>
    <property type="project" value="InterPro"/>
</dbReference>
<comment type="catalytic activity">
    <reaction evidence="7">
        <text>DNA(n) + a 2'-deoxyribonucleoside 5'-triphosphate = DNA(n+1) + diphosphate</text>
        <dbReference type="Rhea" id="RHEA:22508"/>
        <dbReference type="Rhea" id="RHEA-COMP:17339"/>
        <dbReference type="Rhea" id="RHEA-COMP:17340"/>
        <dbReference type="ChEBI" id="CHEBI:33019"/>
        <dbReference type="ChEBI" id="CHEBI:61560"/>
        <dbReference type="ChEBI" id="CHEBI:173112"/>
        <dbReference type="EC" id="2.7.7.7"/>
    </reaction>
</comment>
<reference evidence="9" key="2">
    <citation type="submission" date="2020-09" db="EMBL/GenBank/DDBJ databases">
        <authorList>
            <person name="Sun Q."/>
            <person name="Zhou Y."/>
        </authorList>
    </citation>
    <scope>NUCLEOTIDE SEQUENCE</scope>
    <source>
        <strain evidence="9">CGMCC 1.15880</strain>
    </source>
</reference>
<name>A0A916VQ33_9RHOB</name>
<reference evidence="9" key="1">
    <citation type="journal article" date="2014" name="Int. J. Syst. Evol. Microbiol.">
        <title>Complete genome sequence of Corynebacterium casei LMG S-19264T (=DSM 44701T), isolated from a smear-ripened cheese.</title>
        <authorList>
            <consortium name="US DOE Joint Genome Institute (JGI-PGF)"/>
            <person name="Walter F."/>
            <person name="Albersmeier A."/>
            <person name="Kalinowski J."/>
            <person name="Ruckert C."/>
        </authorList>
    </citation>
    <scope>NUCLEOTIDE SEQUENCE</scope>
    <source>
        <strain evidence="9">CGMCC 1.15880</strain>
    </source>
</reference>
<evidence type="ECO:0000256" key="5">
    <source>
        <dbReference type="ARBA" id="ARBA00022932"/>
    </source>
</evidence>
<evidence type="ECO:0000256" key="7">
    <source>
        <dbReference type="ARBA" id="ARBA00049244"/>
    </source>
</evidence>
<dbReference type="InterPro" id="IPR027417">
    <property type="entry name" value="P-loop_NTPase"/>
</dbReference>
<keyword evidence="3" id="KW-0548">Nucleotidyltransferase</keyword>
<dbReference type="GO" id="GO:0009360">
    <property type="term" value="C:DNA polymerase III complex"/>
    <property type="evidence" value="ECO:0007669"/>
    <property type="project" value="TreeGrafter"/>
</dbReference>
<dbReference type="SUPFAM" id="SSF48019">
    <property type="entry name" value="post-AAA+ oligomerization domain-like"/>
    <property type="match status" value="1"/>
</dbReference>
<proteinExistence type="inferred from homology"/>
<dbReference type="Gene3D" id="1.20.272.10">
    <property type="match status" value="1"/>
</dbReference>
<dbReference type="NCBIfam" id="TIGR01128">
    <property type="entry name" value="holA"/>
    <property type="match status" value="1"/>
</dbReference>
<evidence type="ECO:0000256" key="3">
    <source>
        <dbReference type="ARBA" id="ARBA00022695"/>
    </source>
</evidence>
<gene>
    <name evidence="9" type="ORF">GCM10011498_20740</name>
</gene>
<dbReference type="InterPro" id="IPR005790">
    <property type="entry name" value="DNA_polIII_delta"/>
</dbReference>
<dbReference type="PANTHER" id="PTHR34388">
    <property type="entry name" value="DNA POLYMERASE III SUBUNIT DELTA"/>
    <property type="match status" value="1"/>
</dbReference>
<dbReference type="InterPro" id="IPR008921">
    <property type="entry name" value="DNA_pol3_clamp-load_cplx_C"/>
</dbReference>